<keyword evidence="3" id="KW-1185">Reference proteome</keyword>
<sequence length="99" mass="10745">METTRIWLQDCAGGFEGKSHVRAEASASGKDYIGVDGRGNGRMPAVASGVDGGHGRSRELDKHEHRSQVDESIVRNTDKVANGGIMCGDLRRYVCQRDV</sequence>
<reference evidence="2 3" key="1">
    <citation type="journal article" date="2016" name="Sci. Rep.">
        <title>The Dendrobium catenatum Lindl. genome sequence provides insights into polysaccharide synthase, floral development and adaptive evolution.</title>
        <authorList>
            <person name="Zhang G.Q."/>
            <person name="Xu Q."/>
            <person name="Bian C."/>
            <person name="Tsai W.C."/>
            <person name="Yeh C.M."/>
            <person name="Liu K.W."/>
            <person name="Yoshida K."/>
            <person name="Zhang L.S."/>
            <person name="Chang S.B."/>
            <person name="Chen F."/>
            <person name="Shi Y."/>
            <person name="Su Y.Y."/>
            <person name="Zhang Y.Q."/>
            <person name="Chen L.J."/>
            <person name="Yin Y."/>
            <person name="Lin M."/>
            <person name="Huang H."/>
            <person name="Deng H."/>
            <person name="Wang Z.W."/>
            <person name="Zhu S.L."/>
            <person name="Zhao X."/>
            <person name="Deng C."/>
            <person name="Niu S.C."/>
            <person name="Huang J."/>
            <person name="Wang M."/>
            <person name="Liu G.H."/>
            <person name="Yang H.J."/>
            <person name="Xiao X.J."/>
            <person name="Hsiao Y.Y."/>
            <person name="Wu W.L."/>
            <person name="Chen Y.Y."/>
            <person name="Mitsuda N."/>
            <person name="Ohme-Takagi M."/>
            <person name="Luo Y.B."/>
            <person name="Van de Peer Y."/>
            <person name="Liu Z.J."/>
        </authorList>
    </citation>
    <scope>NUCLEOTIDE SEQUENCE [LARGE SCALE GENOMIC DNA]</scope>
    <source>
        <tissue evidence="2">The whole plant</tissue>
    </source>
</reference>
<feature type="region of interest" description="Disordered" evidence="1">
    <location>
        <begin position="30"/>
        <end position="70"/>
    </location>
</feature>
<organism evidence="2 3">
    <name type="scientific">Dendrobium catenatum</name>
    <dbReference type="NCBI Taxonomy" id="906689"/>
    <lineage>
        <taxon>Eukaryota</taxon>
        <taxon>Viridiplantae</taxon>
        <taxon>Streptophyta</taxon>
        <taxon>Embryophyta</taxon>
        <taxon>Tracheophyta</taxon>
        <taxon>Spermatophyta</taxon>
        <taxon>Magnoliopsida</taxon>
        <taxon>Liliopsida</taxon>
        <taxon>Asparagales</taxon>
        <taxon>Orchidaceae</taxon>
        <taxon>Epidendroideae</taxon>
        <taxon>Malaxideae</taxon>
        <taxon>Dendrobiinae</taxon>
        <taxon>Dendrobium</taxon>
    </lineage>
</organism>
<dbReference type="Proteomes" id="UP000233837">
    <property type="component" value="Unassembled WGS sequence"/>
</dbReference>
<reference evidence="2 3" key="2">
    <citation type="journal article" date="2017" name="Nature">
        <title>The Apostasia genome and the evolution of orchids.</title>
        <authorList>
            <person name="Zhang G.Q."/>
            <person name="Liu K.W."/>
            <person name="Li Z."/>
            <person name="Lohaus R."/>
            <person name="Hsiao Y.Y."/>
            <person name="Niu S.C."/>
            <person name="Wang J.Y."/>
            <person name="Lin Y.C."/>
            <person name="Xu Q."/>
            <person name="Chen L.J."/>
            <person name="Yoshida K."/>
            <person name="Fujiwara S."/>
            <person name="Wang Z.W."/>
            <person name="Zhang Y.Q."/>
            <person name="Mitsuda N."/>
            <person name="Wang M."/>
            <person name="Liu G.H."/>
            <person name="Pecoraro L."/>
            <person name="Huang H.X."/>
            <person name="Xiao X.J."/>
            <person name="Lin M."/>
            <person name="Wu X.Y."/>
            <person name="Wu W.L."/>
            <person name="Chen Y.Y."/>
            <person name="Chang S.B."/>
            <person name="Sakamoto S."/>
            <person name="Ohme-Takagi M."/>
            <person name="Yagi M."/>
            <person name="Zeng S.J."/>
            <person name="Shen C.Y."/>
            <person name="Yeh C.M."/>
            <person name="Luo Y.B."/>
            <person name="Tsai W.C."/>
            <person name="Van de Peer Y."/>
            <person name="Liu Z.J."/>
        </authorList>
    </citation>
    <scope>NUCLEOTIDE SEQUENCE [LARGE SCALE GENOMIC DNA]</scope>
    <source>
        <tissue evidence="2">The whole plant</tissue>
    </source>
</reference>
<dbReference type="AlphaFoldDB" id="A0A2I0VEA3"/>
<gene>
    <name evidence="2" type="ORF">MA16_Dca024634</name>
</gene>
<evidence type="ECO:0000256" key="1">
    <source>
        <dbReference type="SAM" id="MobiDB-lite"/>
    </source>
</evidence>
<protein>
    <submittedName>
        <fullName evidence="2">Uncharacterized protein</fullName>
    </submittedName>
</protein>
<proteinExistence type="predicted"/>
<feature type="compositionally biased region" description="Basic and acidic residues" evidence="1">
    <location>
        <begin position="53"/>
        <end position="70"/>
    </location>
</feature>
<evidence type="ECO:0000313" key="3">
    <source>
        <dbReference type="Proteomes" id="UP000233837"/>
    </source>
</evidence>
<dbReference type="EMBL" id="KZ503744">
    <property type="protein sequence ID" value="PKU61745.1"/>
    <property type="molecule type" value="Genomic_DNA"/>
</dbReference>
<accession>A0A2I0VEA3</accession>
<name>A0A2I0VEA3_9ASPA</name>
<evidence type="ECO:0000313" key="2">
    <source>
        <dbReference type="EMBL" id="PKU61745.1"/>
    </source>
</evidence>